<comment type="caution">
    <text evidence="2">The sequence shown here is derived from an EMBL/GenBank/DDBJ whole genome shotgun (WGS) entry which is preliminary data.</text>
</comment>
<dbReference type="EMBL" id="BSPD01000087">
    <property type="protein sequence ID" value="GLS27718.1"/>
    <property type="molecule type" value="Genomic_DNA"/>
</dbReference>
<evidence type="ECO:0000313" key="3">
    <source>
        <dbReference type="Proteomes" id="UP001156870"/>
    </source>
</evidence>
<accession>A0AA37TAB2</accession>
<evidence type="ECO:0000313" key="2">
    <source>
        <dbReference type="EMBL" id="GLS27718.1"/>
    </source>
</evidence>
<dbReference type="AlphaFoldDB" id="A0AA37TAB2"/>
<dbReference type="Proteomes" id="UP001156870">
    <property type="component" value="Unassembled WGS sequence"/>
</dbReference>
<keyword evidence="1" id="KW-0732">Signal</keyword>
<organism evidence="2 3">
    <name type="scientific">Marinibactrum halimedae</name>
    <dbReference type="NCBI Taxonomy" id="1444977"/>
    <lineage>
        <taxon>Bacteria</taxon>
        <taxon>Pseudomonadati</taxon>
        <taxon>Pseudomonadota</taxon>
        <taxon>Gammaproteobacteria</taxon>
        <taxon>Cellvibrionales</taxon>
        <taxon>Cellvibrionaceae</taxon>
        <taxon>Marinibactrum</taxon>
    </lineage>
</organism>
<dbReference type="RefSeq" id="WP_232593464.1">
    <property type="nucleotide sequence ID" value="NZ_BSPD01000087.1"/>
</dbReference>
<feature type="chain" id="PRO_5041411753" description="Lipoprotein" evidence="1">
    <location>
        <begin position="23"/>
        <end position="191"/>
    </location>
</feature>
<feature type="signal peptide" evidence="1">
    <location>
        <begin position="1"/>
        <end position="22"/>
    </location>
</feature>
<reference evidence="2 3" key="1">
    <citation type="journal article" date="2014" name="Int. J. Syst. Evol. Microbiol.">
        <title>Complete genome sequence of Corynebacterium casei LMG S-19264T (=DSM 44701T), isolated from a smear-ripened cheese.</title>
        <authorList>
            <consortium name="US DOE Joint Genome Institute (JGI-PGF)"/>
            <person name="Walter F."/>
            <person name="Albersmeier A."/>
            <person name="Kalinowski J."/>
            <person name="Ruckert C."/>
        </authorList>
    </citation>
    <scope>NUCLEOTIDE SEQUENCE [LARGE SCALE GENOMIC DNA]</scope>
    <source>
        <strain evidence="2 3">NBRC 110095</strain>
    </source>
</reference>
<protein>
    <recommendedName>
        <fullName evidence="4">Lipoprotein</fullName>
    </recommendedName>
</protein>
<proteinExistence type="predicted"/>
<sequence length="191" mass="21024">MLGKFKTLVLSAALCLAGCASVQESTRVATNLKAREYNSLAANYMLRPTFTSVENMSDGSTVLSVSRDGYGGNDHMVAPIRFLQSNTDGYVSLIDKYFEWDELALSRGDAITKEIGRVDSWSAGPSGEIKFVFHSGNSERHFLSVSFCAVGTCLDDNALFFDPVNAKELKRLLLQLSSNEIKVENVDDIYK</sequence>
<keyword evidence="3" id="KW-1185">Reference proteome</keyword>
<evidence type="ECO:0000256" key="1">
    <source>
        <dbReference type="SAM" id="SignalP"/>
    </source>
</evidence>
<name>A0AA37TAB2_9GAMM</name>
<gene>
    <name evidence="2" type="ORF">GCM10007877_34370</name>
</gene>
<evidence type="ECO:0008006" key="4">
    <source>
        <dbReference type="Google" id="ProtNLM"/>
    </source>
</evidence>